<comment type="pathway">
    <text evidence="5">Cofactor biosynthesis; ubiquinone biosynthesis.</text>
</comment>
<keyword evidence="5" id="KW-0496">Mitochondrion</keyword>
<comment type="subunit">
    <text evidence="4">Component of a multi-subunit COQ enzyme complex, composed of at least COQ3, COQ4, COQ5, COQ6, COQ7 and COQ9. Interacts with PYURF; the interaction is direct, stabilizes COQ5 protein and associates PYURF with COQ enzyme complex.</text>
</comment>
<dbReference type="OMA" id="MPIMARI"/>
<dbReference type="KEGG" id="spu:579985"/>
<reference evidence="7" key="1">
    <citation type="submission" date="2015-02" db="EMBL/GenBank/DDBJ databases">
        <title>Genome sequencing for Strongylocentrotus purpuratus.</title>
        <authorList>
            <person name="Murali S."/>
            <person name="Liu Y."/>
            <person name="Vee V."/>
            <person name="English A."/>
            <person name="Wang M."/>
            <person name="Skinner E."/>
            <person name="Han Y."/>
            <person name="Muzny D.M."/>
            <person name="Worley K.C."/>
            <person name="Gibbs R.A."/>
        </authorList>
    </citation>
    <scope>NUCLEOTIDE SEQUENCE</scope>
</reference>
<dbReference type="RefSeq" id="XP_030848020.1">
    <property type="nucleotide sequence ID" value="XM_030992160.1"/>
</dbReference>
<reference evidence="6" key="2">
    <citation type="submission" date="2021-01" db="UniProtKB">
        <authorList>
            <consortium name="EnsemblMetazoa"/>
        </authorList>
    </citation>
    <scope>IDENTIFICATION</scope>
</reference>
<dbReference type="FunCoup" id="A0A7M7PBN7">
    <property type="interactions" value="1394"/>
</dbReference>
<dbReference type="Gene3D" id="3.40.50.150">
    <property type="entry name" value="Vaccinia Virus protein VP39"/>
    <property type="match status" value="1"/>
</dbReference>
<evidence type="ECO:0000256" key="2">
    <source>
        <dbReference type="ARBA" id="ARBA00022679"/>
    </source>
</evidence>
<keyword evidence="5" id="KW-0999">Mitochondrion inner membrane</keyword>
<dbReference type="GO" id="GO:0006744">
    <property type="term" value="P:ubiquinone biosynthetic process"/>
    <property type="evidence" value="ECO:0000318"/>
    <property type="project" value="GO_Central"/>
</dbReference>
<dbReference type="InParanoid" id="A0A7M7PBN7"/>
<evidence type="ECO:0000313" key="6">
    <source>
        <dbReference type="EnsemblMetazoa" id="XP_030848020"/>
    </source>
</evidence>
<dbReference type="AlphaFoldDB" id="A0A7M7PBN7"/>
<dbReference type="Pfam" id="PF01209">
    <property type="entry name" value="Ubie_methyltran"/>
    <property type="match status" value="1"/>
</dbReference>
<feature type="binding site" evidence="5">
    <location>
        <position position="179"/>
    </location>
    <ligand>
        <name>S-adenosyl-L-methionine</name>
        <dbReference type="ChEBI" id="CHEBI:59789"/>
    </ligand>
</feature>
<dbReference type="PANTHER" id="PTHR43591">
    <property type="entry name" value="METHYLTRANSFERASE"/>
    <property type="match status" value="1"/>
</dbReference>
<evidence type="ECO:0000256" key="5">
    <source>
        <dbReference type="HAMAP-Rule" id="MF_03191"/>
    </source>
</evidence>
<dbReference type="SUPFAM" id="SSF53335">
    <property type="entry name" value="S-adenosyl-L-methionine-dependent methyltransferases"/>
    <property type="match status" value="1"/>
</dbReference>
<dbReference type="OrthoDB" id="6329284at2759"/>
<comment type="caution">
    <text evidence="5">Lacks conserved residue(s) required for the propagation of feature annotation.</text>
</comment>
<dbReference type="GO" id="GO:0031314">
    <property type="term" value="C:extrinsic component of mitochondrial inner membrane"/>
    <property type="evidence" value="ECO:0007669"/>
    <property type="project" value="UniProtKB-UniRule"/>
</dbReference>
<dbReference type="HAMAP" id="MF_01813">
    <property type="entry name" value="MenG_UbiE_methyltr"/>
    <property type="match status" value="1"/>
</dbReference>
<name>A0A7M7PBN7_STRPU</name>
<feature type="binding site" evidence="5">
    <location>
        <position position="115"/>
    </location>
    <ligand>
        <name>S-adenosyl-L-methionine</name>
        <dbReference type="ChEBI" id="CHEBI:59789"/>
    </ligand>
</feature>
<evidence type="ECO:0000256" key="4">
    <source>
        <dbReference type="ARBA" id="ARBA00046387"/>
    </source>
</evidence>
<keyword evidence="3 5" id="KW-0949">S-adenosyl-L-methionine</keyword>
<comment type="function">
    <text evidence="5">Methyltransferase required for the conversion of 2-polyprenyl-6-methoxy-1,4-benzoquinol (DDMQH2) to 2-polyprenyl-3-methyl-6-methoxy-1,4-benzoquinol (DMQH2).</text>
</comment>
<keyword evidence="5" id="KW-0472">Membrane</keyword>
<keyword evidence="7" id="KW-1185">Reference proteome</keyword>
<comment type="similarity">
    <text evidence="5">Belongs to the class I-like SAM-binding methyltransferase superfamily. MenG/UbiE family.</text>
</comment>
<organism evidence="6 7">
    <name type="scientific">Strongylocentrotus purpuratus</name>
    <name type="common">Purple sea urchin</name>
    <dbReference type="NCBI Taxonomy" id="7668"/>
    <lineage>
        <taxon>Eukaryota</taxon>
        <taxon>Metazoa</taxon>
        <taxon>Echinodermata</taxon>
        <taxon>Eleutherozoa</taxon>
        <taxon>Echinozoa</taxon>
        <taxon>Echinoidea</taxon>
        <taxon>Euechinoidea</taxon>
        <taxon>Echinacea</taxon>
        <taxon>Camarodonta</taxon>
        <taxon>Echinidea</taxon>
        <taxon>Strongylocentrotidae</taxon>
        <taxon>Strongylocentrotus</taxon>
    </lineage>
</organism>
<dbReference type="PROSITE" id="PS01183">
    <property type="entry name" value="UBIE_1"/>
    <property type="match status" value="1"/>
</dbReference>
<evidence type="ECO:0000313" key="7">
    <source>
        <dbReference type="Proteomes" id="UP000007110"/>
    </source>
</evidence>
<dbReference type="PROSITE" id="PS01184">
    <property type="entry name" value="UBIE_2"/>
    <property type="match status" value="1"/>
</dbReference>
<dbReference type="CDD" id="cd02440">
    <property type="entry name" value="AdoMet_MTases"/>
    <property type="match status" value="1"/>
</dbReference>
<dbReference type="InterPro" id="IPR029063">
    <property type="entry name" value="SAM-dependent_MTases_sf"/>
</dbReference>
<protein>
    <recommendedName>
        <fullName evidence="5">2-methoxy-6-polyprenyl-1,4-benzoquinol methylase, mitochondrial</fullName>
        <ecNumber evidence="5">2.1.1.201</ecNumber>
    </recommendedName>
    <alternativeName>
        <fullName evidence="5">Ubiquinone biosynthesis methyltransferase COQ5</fullName>
    </alternativeName>
</protein>
<accession>A0A7M7PBN7</accession>
<dbReference type="PROSITE" id="PS51608">
    <property type="entry name" value="SAM_MT_UBIE"/>
    <property type="match status" value="1"/>
</dbReference>
<sequence length="335" mass="37772">MEFKMAAPMKLCRACFSRSRKFLFGPRISAVGTRNFASKDTAPQSEDETHFGFENVSKAEKTERVHQVFSSVADSYDTMNDAMSLGIHRLWKDYFMQAVLKPTPGTRLLDVAGGTGDIAFRFLDYINHLKQDPEFTEEWPEEIRWSGLETGEDAIQRGDGESEEAGQTMPLEQHVTVCDINENMLRVGKKRAKQRGIQSGISWVCGNAEELPIADDSMDAYTIAFGIRNVTNVDQALDEAYRVLKPGGRFLCLEFSEVQNSLLRMAYDRYSFDVIPVLGDVIAGDWKSYKYLVESIRQFPNQKEFSAMIEDAGFSLVRHENLSLGIAAIHSGFKL</sequence>
<dbReference type="GO" id="GO:0032259">
    <property type="term" value="P:methylation"/>
    <property type="evidence" value="ECO:0007669"/>
    <property type="project" value="UniProtKB-KW"/>
</dbReference>
<comment type="catalytic activity">
    <reaction evidence="5">
        <text>a 2-methoxy-6-(all-trans-polyprenyl)benzene-1,4-diol + S-adenosyl-L-methionine = a 5-methoxy-2-methyl-3-(all-trans-polyprenyl)benzene-1,4-diol + S-adenosyl-L-homocysteine + H(+)</text>
        <dbReference type="Rhea" id="RHEA:28286"/>
        <dbReference type="Rhea" id="RHEA-COMP:10858"/>
        <dbReference type="Rhea" id="RHEA-COMP:10859"/>
        <dbReference type="ChEBI" id="CHEBI:15378"/>
        <dbReference type="ChEBI" id="CHEBI:57856"/>
        <dbReference type="ChEBI" id="CHEBI:59789"/>
        <dbReference type="ChEBI" id="CHEBI:84166"/>
        <dbReference type="ChEBI" id="CHEBI:84167"/>
        <dbReference type="EC" id="2.1.1.201"/>
    </reaction>
</comment>
<dbReference type="FunFam" id="3.40.50.150:FF:000929">
    <property type="match status" value="1"/>
</dbReference>
<keyword evidence="1 5" id="KW-0489">Methyltransferase</keyword>
<dbReference type="GO" id="GO:0008425">
    <property type="term" value="F:2-methoxy-6-polyprenyl-1,4-benzoquinol methyltransferase activity"/>
    <property type="evidence" value="ECO:0000318"/>
    <property type="project" value="GO_Central"/>
</dbReference>
<dbReference type="Proteomes" id="UP000007110">
    <property type="component" value="Unassembled WGS sequence"/>
</dbReference>
<dbReference type="EC" id="2.1.1.201" evidence="5"/>
<evidence type="ECO:0000256" key="1">
    <source>
        <dbReference type="ARBA" id="ARBA00022603"/>
    </source>
</evidence>
<evidence type="ECO:0000256" key="3">
    <source>
        <dbReference type="ARBA" id="ARBA00022691"/>
    </source>
</evidence>
<dbReference type="PANTHER" id="PTHR43591:SF24">
    <property type="entry name" value="2-METHOXY-6-POLYPRENYL-1,4-BENZOQUINOL METHYLASE, MITOCHONDRIAL"/>
    <property type="match status" value="1"/>
</dbReference>
<dbReference type="InterPro" id="IPR023576">
    <property type="entry name" value="UbiE/COQ5_MeTrFase_CS"/>
</dbReference>
<comment type="subcellular location">
    <subcellularLocation>
        <location evidence="5">Mitochondrion inner membrane</location>
        <topology evidence="5">Peripheral membrane protein</topology>
        <orientation evidence="5">Matrix side</orientation>
    </subcellularLocation>
</comment>
<dbReference type="NCBIfam" id="TIGR01934">
    <property type="entry name" value="MenG_MenH_UbiE"/>
    <property type="match status" value="1"/>
</dbReference>
<keyword evidence="5" id="KW-0831">Ubiquinone biosynthesis</keyword>
<proteinExistence type="inferred from homology"/>
<dbReference type="UniPathway" id="UPA00232"/>
<dbReference type="InterPro" id="IPR004033">
    <property type="entry name" value="UbiE/COQ5_MeTrFase"/>
</dbReference>
<keyword evidence="2 5" id="KW-0808">Transferase</keyword>
<feature type="binding site" evidence="5">
    <location>
        <begin position="207"/>
        <end position="208"/>
    </location>
    <ligand>
        <name>S-adenosyl-L-methionine</name>
        <dbReference type="ChEBI" id="CHEBI:59789"/>
    </ligand>
</feature>
<dbReference type="EnsemblMetazoa" id="XM_030992160">
    <property type="protein sequence ID" value="XP_030848020"/>
    <property type="gene ID" value="LOC579985"/>
</dbReference>
<dbReference type="GeneID" id="579985"/>